<reference evidence="5 6" key="1">
    <citation type="submission" date="2019-02" db="EMBL/GenBank/DDBJ databases">
        <title>Draft genome sequence of Muricauda sp. 176CP4-71.</title>
        <authorList>
            <person name="Park J.-S."/>
        </authorList>
    </citation>
    <scope>NUCLEOTIDE SEQUENCE [LARGE SCALE GENOMIC DNA]</scope>
    <source>
        <strain evidence="5 6">176CP4-71</strain>
    </source>
</reference>
<dbReference type="InterPro" id="IPR023430">
    <property type="entry name" value="Pept_HybD-like_dom_sf"/>
</dbReference>
<dbReference type="PANTHER" id="PTHR30302">
    <property type="entry name" value="HYDROGENASE 1 MATURATION PROTEASE"/>
    <property type="match status" value="1"/>
</dbReference>
<dbReference type="PANTHER" id="PTHR30302:SF1">
    <property type="entry name" value="HYDROGENASE 2 MATURATION PROTEASE"/>
    <property type="match status" value="1"/>
</dbReference>
<evidence type="ECO:0000256" key="3">
    <source>
        <dbReference type="ARBA" id="ARBA00022750"/>
    </source>
</evidence>
<keyword evidence="3" id="KW-0064">Aspartyl protease</keyword>
<proteinExistence type="inferred from homology"/>
<evidence type="ECO:0000313" key="6">
    <source>
        <dbReference type="Proteomes" id="UP000291981"/>
    </source>
</evidence>
<evidence type="ECO:0000313" key="5">
    <source>
        <dbReference type="EMBL" id="TAI49265.1"/>
    </source>
</evidence>
<organism evidence="5 6">
    <name type="scientific">Flagellimonas allohymeniacidonis</name>
    <dbReference type="NCBI Taxonomy" id="2517819"/>
    <lineage>
        <taxon>Bacteria</taxon>
        <taxon>Pseudomonadati</taxon>
        <taxon>Bacteroidota</taxon>
        <taxon>Flavobacteriia</taxon>
        <taxon>Flavobacteriales</taxon>
        <taxon>Flavobacteriaceae</taxon>
        <taxon>Flagellimonas</taxon>
    </lineage>
</organism>
<name>A0A4Q8QFJ3_9FLAO</name>
<evidence type="ECO:0000256" key="1">
    <source>
        <dbReference type="ARBA" id="ARBA00006814"/>
    </source>
</evidence>
<comment type="caution">
    <text evidence="5">The sequence shown here is derived from an EMBL/GenBank/DDBJ whole genome shotgun (WGS) entry which is preliminary data.</text>
</comment>
<protein>
    <submittedName>
        <fullName evidence="5">Hydrogenase maturation protease</fullName>
    </submittedName>
</protein>
<dbReference type="AlphaFoldDB" id="A0A4Q8QFJ3"/>
<gene>
    <name evidence="5" type="ORF">EW142_05565</name>
</gene>
<dbReference type="GO" id="GO:0008047">
    <property type="term" value="F:enzyme activator activity"/>
    <property type="evidence" value="ECO:0007669"/>
    <property type="project" value="InterPro"/>
</dbReference>
<evidence type="ECO:0000256" key="2">
    <source>
        <dbReference type="ARBA" id="ARBA00022670"/>
    </source>
</evidence>
<dbReference type="PRINTS" id="PR00446">
    <property type="entry name" value="HYDRGNUPTAKE"/>
</dbReference>
<keyword evidence="4" id="KW-0378">Hydrolase</keyword>
<dbReference type="OrthoDB" id="9794619at2"/>
<dbReference type="GO" id="GO:0016485">
    <property type="term" value="P:protein processing"/>
    <property type="evidence" value="ECO:0007669"/>
    <property type="project" value="TreeGrafter"/>
</dbReference>
<sequence>MANVLKNILVAGVGNELKQDDAFGIEFAKKFRDSVSHLDHIMVMEVGIGGIHLVQELHAGYDILILVDAVAWGKEAGHIYFREMEEVSDIEEMPVFEKRTFLADMHYTNPIRALMLAKALKVLPNAVYILGCEAAEHDDFAVGMSEVVEDALPKAMSLLQNWLNMKKLATFE</sequence>
<comment type="similarity">
    <text evidence="1">Belongs to the peptidase A31 family.</text>
</comment>
<dbReference type="Gene3D" id="3.40.50.1450">
    <property type="entry name" value="HybD-like"/>
    <property type="match status" value="1"/>
</dbReference>
<accession>A0A4Q8QFJ3</accession>
<dbReference type="CDD" id="cd06068">
    <property type="entry name" value="H2MP_like-1"/>
    <property type="match status" value="1"/>
</dbReference>
<dbReference type="Proteomes" id="UP000291981">
    <property type="component" value="Unassembled WGS sequence"/>
</dbReference>
<dbReference type="Pfam" id="PF01750">
    <property type="entry name" value="HycI"/>
    <property type="match status" value="1"/>
</dbReference>
<dbReference type="GO" id="GO:0004190">
    <property type="term" value="F:aspartic-type endopeptidase activity"/>
    <property type="evidence" value="ECO:0007669"/>
    <property type="project" value="UniProtKB-KW"/>
</dbReference>
<keyword evidence="2 5" id="KW-0645">Protease</keyword>
<dbReference type="EMBL" id="SGIU01000001">
    <property type="protein sequence ID" value="TAI49265.1"/>
    <property type="molecule type" value="Genomic_DNA"/>
</dbReference>
<keyword evidence="6" id="KW-1185">Reference proteome</keyword>
<dbReference type="SUPFAM" id="SSF53163">
    <property type="entry name" value="HybD-like"/>
    <property type="match status" value="1"/>
</dbReference>
<evidence type="ECO:0000256" key="4">
    <source>
        <dbReference type="ARBA" id="ARBA00022801"/>
    </source>
</evidence>
<dbReference type="NCBIfam" id="TIGR00072">
    <property type="entry name" value="hydrog_prot"/>
    <property type="match status" value="1"/>
</dbReference>
<dbReference type="InterPro" id="IPR000671">
    <property type="entry name" value="Peptidase_A31"/>
</dbReference>